<accession>A0ABS1R1A5</accession>
<dbReference type="InterPro" id="IPR006860">
    <property type="entry name" value="FecR"/>
</dbReference>
<dbReference type="Pfam" id="PF04773">
    <property type="entry name" value="FecR"/>
    <property type="match status" value="1"/>
</dbReference>
<keyword evidence="1" id="KW-0812">Transmembrane</keyword>
<dbReference type="Gene3D" id="3.55.50.30">
    <property type="match status" value="1"/>
</dbReference>
<feature type="domain" description="FecR protein" evidence="2">
    <location>
        <begin position="136"/>
        <end position="222"/>
    </location>
</feature>
<keyword evidence="1" id="KW-0472">Membrane</keyword>
<keyword evidence="5" id="KW-1185">Reference proteome</keyword>
<dbReference type="InterPro" id="IPR012373">
    <property type="entry name" value="Ferrdict_sens_TM"/>
</dbReference>
<feature type="domain" description="Protein FecR C-terminal" evidence="3">
    <location>
        <begin position="271"/>
        <end position="339"/>
    </location>
</feature>
<evidence type="ECO:0000259" key="2">
    <source>
        <dbReference type="Pfam" id="PF04773"/>
    </source>
</evidence>
<organism evidence="4 5">
    <name type="scientific">Sphingobacterium faecale</name>
    <dbReference type="NCBI Taxonomy" id="2803775"/>
    <lineage>
        <taxon>Bacteria</taxon>
        <taxon>Pseudomonadati</taxon>
        <taxon>Bacteroidota</taxon>
        <taxon>Sphingobacteriia</taxon>
        <taxon>Sphingobacteriales</taxon>
        <taxon>Sphingobacteriaceae</taxon>
        <taxon>Sphingobacterium</taxon>
    </lineage>
</organism>
<reference evidence="4 5" key="1">
    <citation type="submission" date="2021-01" db="EMBL/GenBank/DDBJ databases">
        <title>C459-1 draft genome sequence.</title>
        <authorList>
            <person name="Zhang X.-F."/>
        </authorList>
    </citation>
    <scope>NUCLEOTIDE SEQUENCE [LARGE SCALE GENOMIC DNA]</scope>
    <source>
        <strain evidence="5">C459-1</strain>
    </source>
</reference>
<evidence type="ECO:0000256" key="1">
    <source>
        <dbReference type="SAM" id="Phobius"/>
    </source>
</evidence>
<evidence type="ECO:0000259" key="3">
    <source>
        <dbReference type="Pfam" id="PF16344"/>
    </source>
</evidence>
<evidence type="ECO:0000313" key="4">
    <source>
        <dbReference type="EMBL" id="MBL1408255.1"/>
    </source>
</evidence>
<keyword evidence="1" id="KW-1133">Transmembrane helix</keyword>
<comment type="caution">
    <text evidence="4">The sequence shown here is derived from an EMBL/GenBank/DDBJ whole genome shotgun (WGS) entry which is preliminary data.</text>
</comment>
<evidence type="ECO:0000313" key="5">
    <source>
        <dbReference type="Proteomes" id="UP000625283"/>
    </source>
</evidence>
<protein>
    <submittedName>
        <fullName evidence="4">FecR domain-containing protein</fullName>
    </submittedName>
</protein>
<feature type="transmembrane region" description="Helical" evidence="1">
    <location>
        <begin position="93"/>
        <end position="111"/>
    </location>
</feature>
<dbReference type="InterPro" id="IPR032508">
    <property type="entry name" value="FecR_C"/>
</dbReference>
<dbReference type="Gene3D" id="2.60.120.1440">
    <property type="match status" value="1"/>
</dbReference>
<name>A0ABS1R1A5_9SPHI</name>
<dbReference type="PANTHER" id="PTHR30273">
    <property type="entry name" value="PERIPLASMIC SIGNAL SENSOR AND SIGMA FACTOR ACTIVATOR FECR-RELATED"/>
    <property type="match status" value="1"/>
</dbReference>
<dbReference type="RefSeq" id="WP_202102035.1">
    <property type="nucleotide sequence ID" value="NZ_JAERTY010000003.1"/>
</dbReference>
<gene>
    <name evidence="4" type="ORF">JKG61_05775</name>
</gene>
<dbReference type="EMBL" id="JAERTY010000003">
    <property type="protein sequence ID" value="MBL1408255.1"/>
    <property type="molecule type" value="Genomic_DNA"/>
</dbReference>
<dbReference type="PANTHER" id="PTHR30273:SF2">
    <property type="entry name" value="PROTEIN FECR"/>
    <property type="match status" value="1"/>
</dbReference>
<sequence length="340" mass="38768">MEARIHYLLRQYFYNRSTRSELDELFTVISSAKQDEEISLLIKELYEELKEQDPSLAYVDYQGKLLESTGSIDTHHLLSSDSERKSSNRLIKTYVGIAISAAILLVGFFYTQRWRDNNIPKENITIVNNVLQDDNKVLVLDDGTRVWVNSSSKLEYPRKFKKGQPREVTLVGEAYFEVERAKDWPFIVHTGDVKTKVVGTKFNVKAYPGMKDVLVTVKTGKVMVSKDNTILATLVQNQELRVPLLPVGVFPTLKEKALKSKVAGSWTEGYLEYEDESIAAIIADIERFYQISIKLHDPVLGNKIITTSIPKNSTPTDVLEILTTLTDTHLKKEENNYIIF</sequence>
<dbReference type="Pfam" id="PF16344">
    <property type="entry name" value="FecR_C"/>
    <property type="match status" value="1"/>
</dbReference>
<proteinExistence type="predicted"/>
<dbReference type="Proteomes" id="UP000625283">
    <property type="component" value="Unassembled WGS sequence"/>
</dbReference>